<protein>
    <submittedName>
        <fullName evidence="2">F-box associated interaction domain-containing protein</fullName>
    </submittedName>
</protein>
<keyword evidence="3" id="KW-1185">Reference proteome</keyword>
<reference evidence="2" key="2">
    <citation type="submission" date="2020-06" db="EMBL/GenBank/DDBJ databases">
        <title>Helianthus annuus Genome sequencing and assembly Release 2.</title>
        <authorList>
            <person name="Gouzy J."/>
            <person name="Langlade N."/>
            <person name="Munos S."/>
        </authorList>
    </citation>
    <scope>NUCLEOTIDE SEQUENCE</scope>
    <source>
        <tissue evidence="2">Leaves</tissue>
    </source>
</reference>
<name>A0A9K3E9I1_HELAN</name>
<dbReference type="InterPro" id="IPR050796">
    <property type="entry name" value="SCF_F-box_component"/>
</dbReference>
<gene>
    <name evidence="2" type="ORF">HanXRQr2_Chr14g0648651</name>
</gene>
<dbReference type="EMBL" id="MNCJ02000329">
    <property type="protein sequence ID" value="KAF5769471.1"/>
    <property type="molecule type" value="Genomic_DNA"/>
</dbReference>
<dbReference type="InterPro" id="IPR017451">
    <property type="entry name" value="F-box-assoc_interact_dom"/>
</dbReference>
<dbReference type="Pfam" id="PF08268">
    <property type="entry name" value="FBA_3"/>
    <property type="match status" value="1"/>
</dbReference>
<evidence type="ECO:0000313" key="3">
    <source>
        <dbReference type="Proteomes" id="UP000215914"/>
    </source>
</evidence>
<evidence type="ECO:0000313" key="2">
    <source>
        <dbReference type="EMBL" id="KAF5769471.1"/>
    </source>
</evidence>
<evidence type="ECO:0000259" key="1">
    <source>
        <dbReference type="Pfam" id="PF08268"/>
    </source>
</evidence>
<comment type="caution">
    <text evidence="2">The sequence shown here is derived from an EMBL/GenBank/DDBJ whole genome shotgun (WGS) entry which is preliminary data.</text>
</comment>
<reference evidence="2" key="1">
    <citation type="journal article" date="2017" name="Nature">
        <title>The sunflower genome provides insights into oil metabolism, flowering and Asterid evolution.</title>
        <authorList>
            <person name="Badouin H."/>
            <person name="Gouzy J."/>
            <person name="Grassa C.J."/>
            <person name="Murat F."/>
            <person name="Staton S.E."/>
            <person name="Cottret L."/>
            <person name="Lelandais-Briere C."/>
            <person name="Owens G.L."/>
            <person name="Carrere S."/>
            <person name="Mayjonade B."/>
            <person name="Legrand L."/>
            <person name="Gill N."/>
            <person name="Kane N.C."/>
            <person name="Bowers J.E."/>
            <person name="Hubner S."/>
            <person name="Bellec A."/>
            <person name="Berard A."/>
            <person name="Berges H."/>
            <person name="Blanchet N."/>
            <person name="Boniface M.C."/>
            <person name="Brunel D."/>
            <person name="Catrice O."/>
            <person name="Chaidir N."/>
            <person name="Claudel C."/>
            <person name="Donnadieu C."/>
            <person name="Faraut T."/>
            <person name="Fievet G."/>
            <person name="Helmstetter N."/>
            <person name="King M."/>
            <person name="Knapp S.J."/>
            <person name="Lai Z."/>
            <person name="Le Paslier M.C."/>
            <person name="Lippi Y."/>
            <person name="Lorenzon L."/>
            <person name="Mandel J.R."/>
            <person name="Marage G."/>
            <person name="Marchand G."/>
            <person name="Marquand E."/>
            <person name="Bret-Mestries E."/>
            <person name="Morien E."/>
            <person name="Nambeesan S."/>
            <person name="Nguyen T."/>
            <person name="Pegot-Espagnet P."/>
            <person name="Pouilly N."/>
            <person name="Raftis F."/>
            <person name="Sallet E."/>
            <person name="Schiex T."/>
            <person name="Thomas J."/>
            <person name="Vandecasteele C."/>
            <person name="Vares D."/>
            <person name="Vear F."/>
            <person name="Vautrin S."/>
            <person name="Crespi M."/>
            <person name="Mangin B."/>
            <person name="Burke J.M."/>
            <person name="Salse J."/>
            <person name="Munos S."/>
            <person name="Vincourt P."/>
            <person name="Rieseberg L.H."/>
            <person name="Langlade N.B."/>
        </authorList>
    </citation>
    <scope>NUCLEOTIDE SEQUENCE</scope>
    <source>
        <tissue evidence="2">Leaves</tissue>
    </source>
</reference>
<dbReference type="PANTHER" id="PTHR31672">
    <property type="entry name" value="BNACNNG10540D PROTEIN"/>
    <property type="match status" value="1"/>
</dbReference>
<dbReference type="NCBIfam" id="TIGR01640">
    <property type="entry name" value="F_box_assoc_1"/>
    <property type="match status" value="1"/>
</dbReference>
<dbReference type="Proteomes" id="UP000215914">
    <property type="component" value="Unassembled WGS sequence"/>
</dbReference>
<dbReference type="Gramene" id="mRNA:HanXRQr2_Chr14g0648651">
    <property type="protein sequence ID" value="CDS:HanXRQr2_Chr14g0648651.1"/>
    <property type="gene ID" value="HanXRQr2_Chr14g0648651"/>
</dbReference>
<organism evidence="2 3">
    <name type="scientific">Helianthus annuus</name>
    <name type="common">Common sunflower</name>
    <dbReference type="NCBI Taxonomy" id="4232"/>
    <lineage>
        <taxon>Eukaryota</taxon>
        <taxon>Viridiplantae</taxon>
        <taxon>Streptophyta</taxon>
        <taxon>Embryophyta</taxon>
        <taxon>Tracheophyta</taxon>
        <taxon>Spermatophyta</taxon>
        <taxon>Magnoliopsida</taxon>
        <taxon>eudicotyledons</taxon>
        <taxon>Gunneridae</taxon>
        <taxon>Pentapetalae</taxon>
        <taxon>asterids</taxon>
        <taxon>campanulids</taxon>
        <taxon>Asterales</taxon>
        <taxon>Asteraceae</taxon>
        <taxon>Asteroideae</taxon>
        <taxon>Heliantheae alliance</taxon>
        <taxon>Heliantheae</taxon>
        <taxon>Helianthus</taxon>
    </lineage>
</organism>
<proteinExistence type="predicted"/>
<sequence>MLIDPIRKERYNLPPIKISPHMSMFSRHEAAGIGFDDSTNTLKTVFVILKEPLLSLQYIKPQLCTMVHYSRSSSWREMAQIPISGEGVFAHGRLHWLASRHKFWSYKDGRKIVWFDVKLEKFGLTDTPKLKGGGREVTYEQLVDLNGEVGIAYRCNDIHIKLWILKPEGWVLRCWFDLDLLPDYVLVSGCLNKDGDILLASSRGDRLFVYTQKSCNLRQVDWDDGRLANIRIYRSSFFSIHTSAGSIKNKI</sequence>
<feature type="domain" description="F-box associated beta-propeller type 3" evidence="1">
    <location>
        <begin position="22"/>
        <end position="203"/>
    </location>
</feature>
<dbReference type="AlphaFoldDB" id="A0A9K3E9I1"/>
<accession>A0A9K3E9I1</accession>
<dbReference type="InterPro" id="IPR013187">
    <property type="entry name" value="F-box-assoc_dom_typ3"/>
</dbReference>